<keyword evidence="1" id="KW-0812">Transmembrane</keyword>
<evidence type="ECO:0000313" key="2">
    <source>
        <dbReference type="EMBL" id="WFR96097.1"/>
    </source>
</evidence>
<proteinExistence type="predicted"/>
<evidence type="ECO:0000313" key="3">
    <source>
        <dbReference type="Proteomes" id="UP000249499"/>
    </source>
</evidence>
<sequence>MTSQQQTWYRAGSDIVARAGFSLVMCGALAAVIYVTHRNGSDELAAAPMNNAPRVAMVLPGVAANPGVSVAQAAIDASPAAAPVVANIPIPTWRVVAAADPAPRHAPVPTKRAVRETVVASADAHSFESCLPGCETKDPLIVGHAAAPKVPVAFPQEGDTLVEKVSLQDREPGLLGRAMDAPGLVYRTGRKALTSLVAAAL</sequence>
<dbReference type="RefSeq" id="WP_111220121.1">
    <property type="nucleotide sequence ID" value="NZ_CP117255.1"/>
</dbReference>
<gene>
    <name evidence="2" type="ORF">PR017_02805</name>
</gene>
<evidence type="ECO:0000256" key="1">
    <source>
        <dbReference type="SAM" id="Phobius"/>
    </source>
</evidence>
<reference evidence="3" key="2">
    <citation type="journal article" date="2023" name="MicrobiologyOpen">
        <title>Genomics of the tumorigenes clade of the family Rhizobiaceae and description of Rhizobium rhododendri sp. nov.</title>
        <authorList>
            <person name="Kuzmanovic N."/>
            <person name="diCenzo G.C."/>
            <person name="Bunk B."/>
            <person name="Sproeer C."/>
            <person name="Fruehling A."/>
            <person name="Neumann-Schaal M."/>
            <person name="Overmann J."/>
            <person name="Smalla K."/>
        </authorList>
    </citation>
    <scope>NUCLEOTIDE SEQUENCE [LARGE SCALE GENOMIC DNA]</scope>
    <source>
        <strain evidence="3">1078</strain>
    </source>
</reference>
<dbReference type="Proteomes" id="UP000249499">
    <property type="component" value="Chromosome"/>
</dbReference>
<keyword evidence="1" id="KW-1133">Transmembrane helix</keyword>
<dbReference type="KEGG" id="rtu:PR017_02805"/>
<dbReference type="AlphaFoldDB" id="A0AAF1K549"/>
<protein>
    <submittedName>
        <fullName evidence="2">Uncharacterized protein</fullName>
    </submittedName>
</protein>
<dbReference type="EMBL" id="CP117255">
    <property type="protein sequence ID" value="WFR96097.1"/>
    <property type="molecule type" value="Genomic_DNA"/>
</dbReference>
<accession>A0AAF1K549</accession>
<organism evidence="2 3">
    <name type="scientific">Rhizobium tumorigenes</name>
    <dbReference type="NCBI Taxonomy" id="2041385"/>
    <lineage>
        <taxon>Bacteria</taxon>
        <taxon>Pseudomonadati</taxon>
        <taxon>Pseudomonadota</taxon>
        <taxon>Alphaproteobacteria</taxon>
        <taxon>Hyphomicrobiales</taxon>
        <taxon>Rhizobiaceae</taxon>
        <taxon>Rhizobium/Agrobacterium group</taxon>
        <taxon>Rhizobium</taxon>
    </lineage>
</organism>
<feature type="transmembrane region" description="Helical" evidence="1">
    <location>
        <begin position="15"/>
        <end position="35"/>
    </location>
</feature>
<reference evidence="2 3" key="1">
    <citation type="journal article" date="2018" name="Sci. Rep.">
        <title>Rhizobium tumorigenes sp. nov., a novel plant tumorigenic bacterium isolated from cane gall tumors on thornless blackberry.</title>
        <authorList>
            <person name="Kuzmanovi N."/>
            <person name="Smalla K."/>
            <person name="Gronow S."/>
            <person name="PuBawska J."/>
        </authorList>
    </citation>
    <scope>NUCLEOTIDE SEQUENCE [LARGE SCALE GENOMIC DNA]</scope>
    <source>
        <strain evidence="2 3">1078</strain>
    </source>
</reference>
<keyword evidence="1" id="KW-0472">Membrane</keyword>
<keyword evidence="3" id="KW-1185">Reference proteome</keyword>
<name>A0AAF1K549_9HYPH</name>